<dbReference type="SUPFAM" id="SSF53474">
    <property type="entry name" value="alpha/beta-Hydrolases"/>
    <property type="match status" value="1"/>
</dbReference>
<proteinExistence type="predicted"/>
<protein>
    <recommendedName>
        <fullName evidence="3">Alpha/beta hydrolase</fullName>
    </recommendedName>
</protein>
<name>A0A364K2E2_9BACL</name>
<evidence type="ECO:0008006" key="3">
    <source>
        <dbReference type="Google" id="ProtNLM"/>
    </source>
</evidence>
<accession>A0A364K2E2</accession>
<dbReference type="OrthoDB" id="9805123at2"/>
<keyword evidence="2" id="KW-1185">Reference proteome</keyword>
<sequence>MASLEAQKTIENMISEHWRNEVAPRVFLEMMKYKPSEKASQIKMPLLVCIGEYDRETVGELAKEIVEAAPNAQLQTYPVGHFDFYCPEIREQVSSDQVDFLSRHLLETKNDT</sequence>
<dbReference type="Gene3D" id="3.40.50.1820">
    <property type="entry name" value="alpha/beta hydrolase"/>
    <property type="match status" value="1"/>
</dbReference>
<organism evidence="1 2">
    <name type="scientific">Thermoflavimicrobium daqui</name>
    <dbReference type="NCBI Taxonomy" id="2137476"/>
    <lineage>
        <taxon>Bacteria</taxon>
        <taxon>Bacillati</taxon>
        <taxon>Bacillota</taxon>
        <taxon>Bacilli</taxon>
        <taxon>Bacillales</taxon>
        <taxon>Thermoactinomycetaceae</taxon>
        <taxon>Thermoflavimicrobium</taxon>
    </lineage>
</organism>
<evidence type="ECO:0000313" key="1">
    <source>
        <dbReference type="EMBL" id="RAL22573.1"/>
    </source>
</evidence>
<gene>
    <name evidence="1" type="ORF">DL897_14270</name>
</gene>
<dbReference type="AlphaFoldDB" id="A0A364K2E2"/>
<dbReference type="EMBL" id="QJKK01000009">
    <property type="protein sequence ID" value="RAL22573.1"/>
    <property type="molecule type" value="Genomic_DNA"/>
</dbReference>
<reference evidence="1 2" key="1">
    <citation type="submission" date="2018-06" db="EMBL/GenBank/DDBJ databases">
        <title>Thermoflavimicrobium daqus sp. nov., a thermophilic microbe isolated from Moutai-flavour Daqu.</title>
        <authorList>
            <person name="Wang X."/>
            <person name="Zhou H."/>
        </authorList>
    </citation>
    <scope>NUCLEOTIDE SEQUENCE [LARGE SCALE GENOMIC DNA]</scope>
    <source>
        <strain evidence="1 2">FBKL4.011</strain>
    </source>
</reference>
<evidence type="ECO:0000313" key="2">
    <source>
        <dbReference type="Proteomes" id="UP000251213"/>
    </source>
</evidence>
<reference evidence="1 2" key="2">
    <citation type="submission" date="2018-06" db="EMBL/GenBank/DDBJ databases">
        <authorList>
            <person name="Zhirakovskaya E."/>
        </authorList>
    </citation>
    <scope>NUCLEOTIDE SEQUENCE [LARGE SCALE GENOMIC DNA]</scope>
    <source>
        <strain evidence="1 2">FBKL4.011</strain>
    </source>
</reference>
<dbReference type="Proteomes" id="UP000251213">
    <property type="component" value="Unassembled WGS sequence"/>
</dbReference>
<dbReference type="RefSeq" id="WP_113659816.1">
    <property type="nucleotide sequence ID" value="NZ_KZ845671.1"/>
</dbReference>
<comment type="caution">
    <text evidence="1">The sequence shown here is derived from an EMBL/GenBank/DDBJ whole genome shotgun (WGS) entry which is preliminary data.</text>
</comment>
<dbReference type="InterPro" id="IPR029058">
    <property type="entry name" value="AB_hydrolase_fold"/>
</dbReference>